<comment type="caution">
    <text evidence="1">The sequence shown here is derived from an EMBL/GenBank/DDBJ whole genome shotgun (WGS) entry which is preliminary data.</text>
</comment>
<keyword evidence="2" id="KW-1185">Reference proteome</keyword>
<reference evidence="1 2" key="1">
    <citation type="submission" date="2019-02" db="EMBL/GenBank/DDBJ databases">
        <title>Genome of a new Bacteroidetes strain.</title>
        <authorList>
            <person name="Pitt A."/>
        </authorList>
    </citation>
    <scope>NUCLEOTIDE SEQUENCE [LARGE SCALE GENOMIC DNA]</scope>
    <source>
        <strain evidence="1 2">103A-SOEBACH</strain>
    </source>
</reference>
<dbReference type="Proteomes" id="UP000293583">
    <property type="component" value="Unassembled WGS sequence"/>
</dbReference>
<proteinExistence type="predicted"/>
<accession>A0A4Q9BHL0</accession>
<protein>
    <submittedName>
        <fullName evidence="1">Uncharacterized protein</fullName>
    </submittedName>
</protein>
<evidence type="ECO:0000313" key="2">
    <source>
        <dbReference type="Proteomes" id="UP000293583"/>
    </source>
</evidence>
<gene>
    <name evidence="1" type="ORF">EWU20_00655</name>
</gene>
<dbReference type="EMBL" id="SEWY01000001">
    <property type="protein sequence ID" value="TBH75113.1"/>
    <property type="molecule type" value="Genomic_DNA"/>
</dbReference>
<dbReference type="PROSITE" id="PS51257">
    <property type="entry name" value="PROKAR_LIPOPROTEIN"/>
    <property type="match status" value="1"/>
</dbReference>
<dbReference type="AlphaFoldDB" id="A0A4Q9BHL0"/>
<name>A0A4Q9BHL0_9BACT</name>
<dbReference type="OrthoDB" id="710582at2"/>
<dbReference type="RefSeq" id="WP_130922313.1">
    <property type="nucleotide sequence ID" value="NZ_JAANOL010000003.1"/>
</dbReference>
<sequence>MKTLYRSTFLLIGLALFLISCSKESIVEPSDPIESLKEWYQDKTEPNLQENILWEKTKEHILPDSSLAYEIPIYTKRGVKELLVFQNGEKQDAVYKEFNVNSSGLELKIYSLDGRLLKNGILSRKQTTISKGKKFSLKEMNSEAPLVENGILAEVIFIGVRLYPIDWGSTGFGGWGDYNNTVFTFMDSINLISGGGGGSSGEPTDLNFKDYNYSEISSELTDECFISVLNEMQSKNIYGEIAGILSLFKETKYIPIFNFRIKEMTLFEQYNGKTKGYYGKNEGGIISLNTHLLENASKEFIAKVIMHEMLHKFILEDPQIENYDHNVMIDKFITPMAFFISQLYGLNEREAFLISLAGLSETLQYQKIINNDPSLSELLIRQTESNFTTGKNYGTHCN</sequence>
<evidence type="ECO:0000313" key="1">
    <source>
        <dbReference type="EMBL" id="TBH75113.1"/>
    </source>
</evidence>
<organism evidence="1 2">
    <name type="scientific">Aquirufa antheringensis</name>
    <dbReference type="NCBI Taxonomy" id="2516559"/>
    <lineage>
        <taxon>Bacteria</taxon>
        <taxon>Pseudomonadati</taxon>
        <taxon>Bacteroidota</taxon>
        <taxon>Cytophagia</taxon>
        <taxon>Cytophagales</taxon>
        <taxon>Flectobacillaceae</taxon>
        <taxon>Aquirufa</taxon>
    </lineage>
</organism>